<dbReference type="Gene3D" id="2.160.20.120">
    <property type="match status" value="1"/>
</dbReference>
<feature type="region of interest" description="Disordered" evidence="1">
    <location>
        <begin position="220"/>
        <end position="240"/>
    </location>
</feature>
<accession>A0ABW6CYZ1</accession>
<evidence type="ECO:0000256" key="2">
    <source>
        <dbReference type="SAM" id="SignalP"/>
    </source>
</evidence>
<feature type="signal peptide" evidence="2">
    <location>
        <begin position="1"/>
        <end position="22"/>
    </location>
</feature>
<dbReference type="Pfam" id="PF10988">
    <property type="entry name" value="DUF2807"/>
    <property type="match status" value="1"/>
</dbReference>
<proteinExistence type="predicted"/>
<evidence type="ECO:0000313" key="4">
    <source>
        <dbReference type="EMBL" id="MFD3275363.1"/>
    </source>
</evidence>
<dbReference type="EMBL" id="JBBKYA010000002">
    <property type="protein sequence ID" value="MFD3275363.1"/>
    <property type="molecule type" value="Genomic_DNA"/>
</dbReference>
<comment type="caution">
    <text evidence="4">The sequence shown here is derived from an EMBL/GenBank/DDBJ whole genome shotgun (WGS) entry which is preliminary data.</text>
</comment>
<organism evidence="4 5">
    <name type="scientific">Aquirufa echingensis</name>
    <dbReference type="NCBI Taxonomy" id="3096516"/>
    <lineage>
        <taxon>Bacteria</taxon>
        <taxon>Pseudomonadati</taxon>
        <taxon>Bacteroidota</taxon>
        <taxon>Cytophagia</taxon>
        <taxon>Cytophagales</taxon>
        <taxon>Flectobacillaceae</taxon>
        <taxon>Aquirufa</taxon>
    </lineage>
</organism>
<sequence>MKNIVRSIICLFVLGISLQALAFAPESQTKKIRVGNFQSLEIGHDFDVQIIKGNVCSITASGRADDLEKLDVQVEGNILKFDIDASWSWMGYNKNHKKIKLLITLPRIKSAEFSGASHVNLRGFNDEEQMNITVSGASHFDGESVQADKLVLELSGASHAKISGRIAKLDVELSGASHLNADALLARDADIEASGASHAQVNIQKSLQVEASGASKIEYKGNPMNLSKDVSGASTVRRAD</sequence>
<dbReference type="RefSeq" id="WP_377975268.1">
    <property type="nucleotide sequence ID" value="NZ_JBBKYA010000002.1"/>
</dbReference>
<feature type="chain" id="PRO_5045891184" evidence="2">
    <location>
        <begin position="23"/>
        <end position="240"/>
    </location>
</feature>
<gene>
    <name evidence="4" type="ORF">SKC38_03880</name>
</gene>
<evidence type="ECO:0000256" key="1">
    <source>
        <dbReference type="SAM" id="MobiDB-lite"/>
    </source>
</evidence>
<name>A0ABW6CYZ1_9BACT</name>
<dbReference type="Proteomes" id="UP001598114">
    <property type="component" value="Unassembled WGS sequence"/>
</dbReference>
<evidence type="ECO:0000259" key="3">
    <source>
        <dbReference type="Pfam" id="PF10988"/>
    </source>
</evidence>
<feature type="domain" description="Putative auto-transporter adhesin head GIN" evidence="3">
    <location>
        <begin position="36"/>
        <end position="223"/>
    </location>
</feature>
<evidence type="ECO:0000313" key="5">
    <source>
        <dbReference type="Proteomes" id="UP001598114"/>
    </source>
</evidence>
<keyword evidence="5" id="KW-1185">Reference proteome</keyword>
<dbReference type="InterPro" id="IPR021255">
    <property type="entry name" value="DUF2807"/>
</dbReference>
<dbReference type="PANTHER" id="PTHR39200:SF1">
    <property type="entry name" value="AUTO-TRANSPORTER ADHESIN HEAD GIN DOMAIN-CONTAINING PROTEIN-RELATED"/>
    <property type="match status" value="1"/>
</dbReference>
<keyword evidence="2" id="KW-0732">Signal</keyword>
<dbReference type="PANTHER" id="PTHR39200">
    <property type="entry name" value="HYPOTHETICAL EXPORTED PROTEIN"/>
    <property type="match status" value="1"/>
</dbReference>
<protein>
    <submittedName>
        <fullName evidence="4">Head GIN domain-containing protein</fullName>
    </submittedName>
</protein>
<reference evidence="4 5" key="1">
    <citation type="submission" date="2024-03" db="EMBL/GenBank/DDBJ databases">
        <title>Aquirufa genome sequencing.</title>
        <authorList>
            <person name="Pitt A."/>
            <person name="Hahn M.W."/>
        </authorList>
    </citation>
    <scope>NUCLEOTIDE SEQUENCE [LARGE SCALE GENOMIC DNA]</scope>
    <source>
        <strain evidence="4 5">PLAD-142S6K</strain>
    </source>
</reference>